<dbReference type="RefSeq" id="WP_209797127.1">
    <property type="nucleotide sequence ID" value="NZ_JAGGJZ010000005.1"/>
</dbReference>
<evidence type="ECO:0000313" key="2">
    <source>
        <dbReference type="Proteomes" id="UP000783390"/>
    </source>
</evidence>
<protein>
    <submittedName>
        <fullName evidence="1">Uncharacterized protein</fullName>
    </submittedName>
</protein>
<name>A0ABS4F1T3_9CLOT</name>
<dbReference type="Proteomes" id="UP000783390">
    <property type="component" value="Unassembled WGS sequence"/>
</dbReference>
<keyword evidence="2" id="KW-1185">Reference proteome</keyword>
<gene>
    <name evidence="1" type="ORF">J2Z53_001789</name>
</gene>
<sequence length="65" mass="7358">MKAKIWFSLVVVCAILLTISFATSNITIAAISLAFALYLQRMKSKVEFPKNFINMKIISFKNSNK</sequence>
<evidence type="ECO:0000313" key="1">
    <source>
        <dbReference type="EMBL" id="MBP1890199.1"/>
    </source>
</evidence>
<reference evidence="1 2" key="1">
    <citation type="submission" date="2021-03" db="EMBL/GenBank/DDBJ databases">
        <title>Genomic Encyclopedia of Type Strains, Phase IV (KMG-IV): sequencing the most valuable type-strain genomes for metagenomic binning, comparative biology and taxonomic classification.</title>
        <authorList>
            <person name="Goeker M."/>
        </authorList>
    </citation>
    <scope>NUCLEOTIDE SEQUENCE [LARGE SCALE GENOMIC DNA]</scope>
    <source>
        <strain evidence="1 2">DSM 3984</strain>
    </source>
</reference>
<comment type="caution">
    <text evidence="1">The sequence shown here is derived from an EMBL/GenBank/DDBJ whole genome shotgun (WGS) entry which is preliminary data.</text>
</comment>
<proteinExistence type="predicted"/>
<dbReference type="EMBL" id="JAGGJZ010000005">
    <property type="protein sequence ID" value="MBP1890199.1"/>
    <property type="molecule type" value="Genomic_DNA"/>
</dbReference>
<organism evidence="1 2">
    <name type="scientific">Clostridium moniliforme</name>
    <dbReference type="NCBI Taxonomy" id="39489"/>
    <lineage>
        <taxon>Bacteria</taxon>
        <taxon>Bacillati</taxon>
        <taxon>Bacillota</taxon>
        <taxon>Clostridia</taxon>
        <taxon>Eubacteriales</taxon>
        <taxon>Clostridiaceae</taxon>
        <taxon>Clostridium</taxon>
    </lineage>
</organism>
<accession>A0ABS4F1T3</accession>